<organism evidence="6 7">
    <name type="scientific">Metallosphaera cuprina (strain Ar-4)</name>
    <dbReference type="NCBI Taxonomy" id="1006006"/>
    <lineage>
        <taxon>Archaea</taxon>
        <taxon>Thermoproteota</taxon>
        <taxon>Thermoprotei</taxon>
        <taxon>Sulfolobales</taxon>
        <taxon>Sulfolobaceae</taxon>
        <taxon>Metallosphaera</taxon>
    </lineage>
</organism>
<evidence type="ECO:0000313" key="7">
    <source>
        <dbReference type="Proteomes" id="UP000007812"/>
    </source>
</evidence>
<accession>F4G117</accession>
<dbReference type="eggNOG" id="arCOG04473">
    <property type="taxonomic scope" value="Archaea"/>
</dbReference>
<comment type="similarity">
    <text evidence="1">Belongs to the eukaryotic ribosomal protein eL31 family.</text>
</comment>
<dbReference type="GO" id="GO:0006412">
    <property type="term" value="P:translation"/>
    <property type="evidence" value="ECO:0007669"/>
    <property type="project" value="InterPro"/>
</dbReference>
<evidence type="ECO:0000256" key="5">
    <source>
        <dbReference type="ARBA" id="ARBA00035378"/>
    </source>
</evidence>
<dbReference type="SUPFAM" id="SSF54575">
    <property type="entry name" value="Ribosomal protein L31e"/>
    <property type="match status" value="1"/>
</dbReference>
<dbReference type="SMART" id="SM01380">
    <property type="entry name" value="Ribosomal_L31e"/>
    <property type="match status" value="1"/>
</dbReference>
<dbReference type="NCBIfam" id="NF002258">
    <property type="entry name" value="PRK01192.1-1"/>
    <property type="match status" value="1"/>
</dbReference>
<dbReference type="InterPro" id="IPR023621">
    <property type="entry name" value="Ribosomal_eL31_dom_sf"/>
</dbReference>
<protein>
    <recommendedName>
        <fullName evidence="4">Large ribosomal subunit protein eL31</fullName>
    </recommendedName>
    <alternativeName>
        <fullName evidence="5">50S ribosomal protein L31e</fullName>
    </alternativeName>
</protein>
<name>F4G117_METCR</name>
<dbReference type="STRING" id="1006006.Mcup_0602"/>
<dbReference type="HOGENOM" id="CLU_2461923_0_0_2"/>
<keyword evidence="2 6" id="KW-0689">Ribosomal protein</keyword>
<dbReference type="EMBL" id="CP002656">
    <property type="protein sequence ID" value="AEB94707.1"/>
    <property type="molecule type" value="Genomic_DNA"/>
</dbReference>
<evidence type="ECO:0000256" key="4">
    <source>
        <dbReference type="ARBA" id="ARBA00035230"/>
    </source>
</evidence>
<dbReference type="GO" id="GO:1990904">
    <property type="term" value="C:ribonucleoprotein complex"/>
    <property type="evidence" value="ECO:0007669"/>
    <property type="project" value="UniProtKB-KW"/>
</dbReference>
<dbReference type="GO" id="GO:0005840">
    <property type="term" value="C:ribosome"/>
    <property type="evidence" value="ECO:0007669"/>
    <property type="project" value="UniProtKB-KW"/>
</dbReference>
<dbReference type="GeneID" id="10492793"/>
<dbReference type="RefSeq" id="WP_013737205.1">
    <property type="nucleotide sequence ID" value="NC_015435.1"/>
</dbReference>
<gene>
    <name evidence="6" type="ordered locus">Mcup_0602</name>
</gene>
<dbReference type="Proteomes" id="UP000007812">
    <property type="component" value="Chromosome"/>
</dbReference>
<evidence type="ECO:0000256" key="1">
    <source>
        <dbReference type="ARBA" id="ARBA00010808"/>
    </source>
</evidence>
<keyword evidence="7" id="KW-1185">Reference proteome</keyword>
<dbReference type="GO" id="GO:0003735">
    <property type="term" value="F:structural constituent of ribosome"/>
    <property type="evidence" value="ECO:0007669"/>
    <property type="project" value="InterPro"/>
</dbReference>
<dbReference type="PATRIC" id="fig|1006006.8.peg.603"/>
<evidence type="ECO:0000256" key="2">
    <source>
        <dbReference type="ARBA" id="ARBA00022980"/>
    </source>
</evidence>
<dbReference type="InterPro" id="IPR000054">
    <property type="entry name" value="Ribosomal_eL31"/>
</dbReference>
<keyword evidence="3" id="KW-0687">Ribonucleoprotein</keyword>
<evidence type="ECO:0000313" key="6">
    <source>
        <dbReference type="EMBL" id="AEB94707.1"/>
    </source>
</evidence>
<dbReference type="OrthoDB" id="36822at2157"/>
<dbReference type="Gene3D" id="3.10.440.10">
    <property type="match status" value="1"/>
</dbReference>
<reference evidence="6 7" key="1">
    <citation type="journal article" date="2011" name="J. Bacteriol.">
        <title>Complete genome sequence of Metallosphaera cuprina, a metal sulfide-oxidizing archaeon from a hot spring.</title>
        <authorList>
            <person name="Liu L.J."/>
            <person name="You X.Y."/>
            <person name="Zheng H."/>
            <person name="Wang S."/>
            <person name="Jiang C.Y."/>
            <person name="Liu S.J."/>
        </authorList>
    </citation>
    <scope>NUCLEOTIDE SEQUENCE [LARGE SCALE GENOMIC DNA]</scope>
    <source>
        <strain evidence="6 7">Ar-4</strain>
    </source>
</reference>
<dbReference type="AlphaFoldDB" id="F4G117"/>
<proteinExistence type="inferred from homology"/>
<dbReference type="KEGG" id="mcn:Mcup_0602"/>
<evidence type="ECO:0000256" key="3">
    <source>
        <dbReference type="ARBA" id="ARBA00023274"/>
    </source>
</evidence>
<sequence length="88" mass="10174">MEQKDNFEMIINLSKAHESKKPVKFKRALNEIRDTVRRHFGAEKVVLDQVLVSKLSTNSRDKIARKVRVSINKIGEKTFLVKLAVKPE</sequence>